<keyword evidence="3" id="KW-0732">Signal</keyword>
<accession>A0AAV7EG49</accession>
<proteinExistence type="predicted"/>
<evidence type="ECO:0000256" key="3">
    <source>
        <dbReference type="SAM" id="SignalP"/>
    </source>
</evidence>
<keyword evidence="2" id="KW-1133">Transmembrane helix</keyword>
<evidence type="ECO:0000256" key="1">
    <source>
        <dbReference type="SAM" id="Coils"/>
    </source>
</evidence>
<dbReference type="EMBL" id="JAINDJ010000005">
    <property type="protein sequence ID" value="KAG9447802.1"/>
    <property type="molecule type" value="Genomic_DNA"/>
</dbReference>
<feature type="chain" id="PRO_5043978324" evidence="3">
    <location>
        <begin position="36"/>
        <end position="309"/>
    </location>
</feature>
<keyword evidence="5" id="KW-1185">Reference proteome</keyword>
<name>A0AAV7EG49_ARIFI</name>
<keyword evidence="1" id="KW-0175">Coiled coil</keyword>
<feature type="transmembrane region" description="Helical" evidence="2">
    <location>
        <begin position="285"/>
        <end position="306"/>
    </location>
</feature>
<sequence length="309" mass="35627">MEPNANRSFPLSETMVSFIFQLVFLSSALVALSEMQPIPFEGSPSVRRRDPPKNVVSRVEEVKSKISQLESILEEYARQSNPKDENLKDLEKQNAELTNKILVLEGSLEDIKQIEGDLLSSSGTISQLKEEVQLLWATSRKNNFDLQVLEAETHNAEDKLKKLASKAVQEANIINEQWIQIQHLEQALQMSKIRVSKAHREVYYAKCTLLKSIKEFCDLHLYKLIDFLDSNLPGKEYISPYLLHSSSRLRSMMSAAEKYHHELQRFVKRLMEKSEITSAFANEELIFFMVSVLITFPFMTVWHFLISTN</sequence>
<gene>
    <name evidence="4" type="ORF">H6P81_013930</name>
</gene>
<dbReference type="PANTHER" id="PTHR34360">
    <property type="entry name" value="OS08G0519400 PROTEIN"/>
    <property type="match status" value="1"/>
</dbReference>
<reference evidence="4 5" key="1">
    <citation type="submission" date="2021-07" db="EMBL/GenBank/DDBJ databases">
        <title>The Aristolochia fimbriata genome: insights into angiosperm evolution, floral development and chemical biosynthesis.</title>
        <authorList>
            <person name="Jiao Y."/>
        </authorList>
    </citation>
    <scope>NUCLEOTIDE SEQUENCE [LARGE SCALE GENOMIC DNA]</scope>
    <source>
        <strain evidence="4">IBCAS-2021</strain>
        <tissue evidence="4">Leaf</tissue>
    </source>
</reference>
<feature type="coiled-coil region" evidence="1">
    <location>
        <begin position="146"/>
        <end position="201"/>
    </location>
</feature>
<keyword evidence="2" id="KW-0472">Membrane</keyword>
<dbReference type="PANTHER" id="PTHR34360:SF2">
    <property type="entry name" value="MYOSIN HEAVY CHAIN-LIKE PROTEIN"/>
    <property type="match status" value="1"/>
</dbReference>
<keyword evidence="2" id="KW-0812">Transmembrane</keyword>
<comment type="caution">
    <text evidence="4">The sequence shown here is derived from an EMBL/GenBank/DDBJ whole genome shotgun (WGS) entry which is preliminary data.</text>
</comment>
<feature type="signal peptide" evidence="3">
    <location>
        <begin position="1"/>
        <end position="35"/>
    </location>
</feature>
<protein>
    <submittedName>
        <fullName evidence="4">Uncharacterized protein</fullName>
    </submittedName>
</protein>
<feature type="coiled-coil region" evidence="1">
    <location>
        <begin position="59"/>
        <end position="107"/>
    </location>
</feature>
<evidence type="ECO:0000256" key="2">
    <source>
        <dbReference type="SAM" id="Phobius"/>
    </source>
</evidence>
<dbReference type="Proteomes" id="UP000825729">
    <property type="component" value="Unassembled WGS sequence"/>
</dbReference>
<evidence type="ECO:0000313" key="4">
    <source>
        <dbReference type="EMBL" id="KAG9447802.1"/>
    </source>
</evidence>
<evidence type="ECO:0000313" key="5">
    <source>
        <dbReference type="Proteomes" id="UP000825729"/>
    </source>
</evidence>
<dbReference type="AlphaFoldDB" id="A0AAV7EG49"/>
<organism evidence="4 5">
    <name type="scientific">Aristolochia fimbriata</name>
    <name type="common">White veined hardy Dutchman's pipe vine</name>
    <dbReference type="NCBI Taxonomy" id="158543"/>
    <lineage>
        <taxon>Eukaryota</taxon>
        <taxon>Viridiplantae</taxon>
        <taxon>Streptophyta</taxon>
        <taxon>Embryophyta</taxon>
        <taxon>Tracheophyta</taxon>
        <taxon>Spermatophyta</taxon>
        <taxon>Magnoliopsida</taxon>
        <taxon>Magnoliidae</taxon>
        <taxon>Piperales</taxon>
        <taxon>Aristolochiaceae</taxon>
        <taxon>Aristolochia</taxon>
    </lineage>
</organism>